<accession>A0A167NCW2</accession>
<dbReference type="AlphaFoldDB" id="A0A167NCW2"/>
<feature type="compositionally biased region" description="Acidic residues" evidence="4">
    <location>
        <begin position="99"/>
        <end position="117"/>
    </location>
</feature>
<dbReference type="InterPro" id="IPR004127">
    <property type="entry name" value="Prefoldin_subunit_alpha"/>
</dbReference>
<dbReference type="EMBL" id="KV417279">
    <property type="protein sequence ID" value="KZO97581.1"/>
    <property type="molecule type" value="Genomic_DNA"/>
</dbReference>
<feature type="region of interest" description="Disordered" evidence="4">
    <location>
        <begin position="91"/>
        <end position="119"/>
    </location>
</feature>
<evidence type="ECO:0000256" key="2">
    <source>
        <dbReference type="ARBA" id="ARBA00023186"/>
    </source>
</evidence>
<comment type="function">
    <text evidence="3">Binds specifically to cytosolic chaperonin (c-CPN) and transfers target proteins to it. Binds to nascent polypeptide chain and promotes folding in an environment in which there are many competing pathways for nonnative proteins.</text>
</comment>
<evidence type="ECO:0000256" key="4">
    <source>
        <dbReference type="SAM" id="MobiDB-lite"/>
    </source>
</evidence>
<organism evidence="5 6">
    <name type="scientific">Calocera viscosa (strain TUFC12733)</name>
    <dbReference type="NCBI Taxonomy" id="1330018"/>
    <lineage>
        <taxon>Eukaryota</taxon>
        <taxon>Fungi</taxon>
        <taxon>Dikarya</taxon>
        <taxon>Basidiomycota</taxon>
        <taxon>Agaricomycotina</taxon>
        <taxon>Dacrymycetes</taxon>
        <taxon>Dacrymycetales</taxon>
        <taxon>Dacrymycetaceae</taxon>
        <taxon>Calocera</taxon>
    </lineage>
</organism>
<evidence type="ECO:0000313" key="5">
    <source>
        <dbReference type="EMBL" id="KZO97581.1"/>
    </source>
</evidence>
<dbReference type="STRING" id="1330018.A0A167NCW2"/>
<evidence type="ECO:0000256" key="1">
    <source>
        <dbReference type="ARBA" id="ARBA00010048"/>
    </source>
</evidence>
<dbReference type="InterPro" id="IPR009053">
    <property type="entry name" value="Prefoldin"/>
</dbReference>
<comment type="subunit">
    <text evidence="3">Heterohexamer of two PFD-alpha type and four PFD-beta type subunits.</text>
</comment>
<keyword evidence="2 3" id="KW-0143">Chaperone</keyword>
<gene>
    <name evidence="5" type="ORF">CALVIDRAFT_536158</name>
</gene>
<dbReference type="SUPFAM" id="SSF46579">
    <property type="entry name" value="Prefoldin"/>
    <property type="match status" value="1"/>
</dbReference>
<dbReference type="Pfam" id="PF02996">
    <property type="entry name" value="Prefoldin"/>
    <property type="match status" value="1"/>
</dbReference>
<proteinExistence type="inferred from homology"/>
<evidence type="ECO:0000256" key="3">
    <source>
        <dbReference type="PIRNR" id="PIRNR016396"/>
    </source>
</evidence>
<dbReference type="Gene3D" id="1.10.287.370">
    <property type="match status" value="1"/>
</dbReference>
<comment type="similarity">
    <text evidence="1 3">Belongs to the prefoldin subunit alpha family.</text>
</comment>
<feature type="region of interest" description="Disordered" evidence="4">
    <location>
        <begin position="1"/>
        <end position="25"/>
    </location>
</feature>
<dbReference type="Proteomes" id="UP000076738">
    <property type="component" value="Unassembled WGS sequence"/>
</dbReference>
<sequence>MSVSTSSTSQVETNPRGIPKAPFVSNVDDYLDGTDSSVESTLNKFQEMIAKYRYMELNVQNRRKGLDEKIPDIAKTLAMVEFLKDRRDRKLGKKAKKDDDDDDLDDDLEDEDDEAADDAPLKTTFELNDTLYAEAEIEESELVYLWLGANVMLAYPLDEAQALLSSKLAGAQQTRANAVEDLEWLREQITVMEVNLARVYNWDVRRRREAKAKGIEGTDEK</sequence>
<dbReference type="GO" id="GO:0007021">
    <property type="term" value="P:tubulin complex assembly"/>
    <property type="evidence" value="ECO:0007669"/>
    <property type="project" value="TreeGrafter"/>
</dbReference>
<keyword evidence="6" id="KW-1185">Reference proteome</keyword>
<dbReference type="GO" id="GO:0015631">
    <property type="term" value="F:tubulin binding"/>
    <property type="evidence" value="ECO:0007669"/>
    <property type="project" value="TreeGrafter"/>
</dbReference>
<dbReference type="PANTHER" id="PTHR12409">
    <property type="entry name" value="PREFOLDIN SUBUNIT 3"/>
    <property type="match status" value="1"/>
</dbReference>
<reference evidence="5 6" key="1">
    <citation type="journal article" date="2016" name="Mol. Biol. Evol.">
        <title>Comparative Genomics of Early-Diverging Mushroom-Forming Fungi Provides Insights into the Origins of Lignocellulose Decay Capabilities.</title>
        <authorList>
            <person name="Nagy L.G."/>
            <person name="Riley R."/>
            <person name="Tritt A."/>
            <person name="Adam C."/>
            <person name="Daum C."/>
            <person name="Floudas D."/>
            <person name="Sun H."/>
            <person name="Yadav J.S."/>
            <person name="Pangilinan J."/>
            <person name="Larsson K.H."/>
            <person name="Matsuura K."/>
            <person name="Barry K."/>
            <person name="Labutti K."/>
            <person name="Kuo R."/>
            <person name="Ohm R.A."/>
            <person name="Bhattacharya S.S."/>
            <person name="Shirouzu T."/>
            <person name="Yoshinaga Y."/>
            <person name="Martin F.M."/>
            <person name="Grigoriev I.V."/>
            <person name="Hibbett D.S."/>
        </authorList>
    </citation>
    <scope>NUCLEOTIDE SEQUENCE [LARGE SCALE GENOMIC DNA]</scope>
    <source>
        <strain evidence="5 6">TUFC12733</strain>
    </source>
</reference>
<dbReference type="GO" id="GO:0005737">
    <property type="term" value="C:cytoplasm"/>
    <property type="evidence" value="ECO:0007669"/>
    <property type="project" value="TreeGrafter"/>
</dbReference>
<dbReference type="InterPro" id="IPR016655">
    <property type="entry name" value="PFD3"/>
</dbReference>
<dbReference type="GO" id="GO:0007017">
    <property type="term" value="P:microtubule-based process"/>
    <property type="evidence" value="ECO:0007669"/>
    <property type="project" value="TreeGrafter"/>
</dbReference>
<dbReference type="PANTHER" id="PTHR12409:SF0">
    <property type="entry name" value="PREFOLDIN SUBUNIT 3"/>
    <property type="match status" value="1"/>
</dbReference>
<protein>
    <recommendedName>
        <fullName evidence="3">Prefoldin subunit 3</fullName>
    </recommendedName>
</protein>
<dbReference type="PIRSF" id="PIRSF016396">
    <property type="entry name" value="Prefoldin_subunit_3"/>
    <property type="match status" value="1"/>
</dbReference>
<dbReference type="CDD" id="cd23156">
    <property type="entry name" value="Prefoldin_3"/>
    <property type="match status" value="1"/>
</dbReference>
<feature type="compositionally biased region" description="Low complexity" evidence="4">
    <location>
        <begin position="1"/>
        <end position="11"/>
    </location>
</feature>
<dbReference type="GO" id="GO:0016272">
    <property type="term" value="C:prefoldin complex"/>
    <property type="evidence" value="ECO:0007669"/>
    <property type="project" value="UniProtKB-UniRule"/>
</dbReference>
<dbReference type="GO" id="GO:0006457">
    <property type="term" value="P:protein folding"/>
    <property type="evidence" value="ECO:0007669"/>
    <property type="project" value="UniProtKB-UniRule"/>
</dbReference>
<name>A0A167NCW2_CALVF</name>
<evidence type="ECO:0000313" key="6">
    <source>
        <dbReference type="Proteomes" id="UP000076738"/>
    </source>
</evidence>
<dbReference type="OrthoDB" id="6375174at2759"/>